<feature type="transmembrane region" description="Helical" evidence="9">
    <location>
        <begin position="366"/>
        <end position="388"/>
    </location>
</feature>
<dbReference type="SMART" id="SM00028">
    <property type="entry name" value="TPR"/>
    <property type="match status" value="5"/>
</dbReference>
<dbReference type="PROSITE" id="PS50293">
    <property type="entry name" value="TPR_REGION"/>
    <property type="match status" value="1"/>
</dbReference>
<dbReference type="GO" id="GO:0005524">
    <property type="term" value="F:ATP binding"/>
    <property type="evidence" value="ECO:0007669"/>
    <property type="project" value="UniProtKB-UniRule"/>
</dbReference>
<gene>
    <name evidence="11" type="ORF">FRUB_05202</name>
</gene>
<protein>
    <recommendedName>
        <fullName evidence="1">non-specific serine/threonine protein kinase</fullName>
        <ecNumber evidence="1">2.7.11.1</ecNumber>
    </recommendedName>
</protein>
<dbReference type="Gene3D" id="3.30.200.20">
    <property type="entry name" value="Phosphorylase Kinase, domain 1"/>
    <property type="match status" value="1"/>
</dbReference>
<dbReference type="PROSITE" id="PS00108">
    <property type="entry name" value="PROTEIN_KINASE_ST"/>
    <property type="match status" value="1"/>
</dbReference>
<evidence type="ECO:0000256" key="8">
    <source>
        <dbReference type="PROSITE-ProRule" id="PRU10141"/>
    </source>
</evidence>
<keyword evidence="9" id="KW-0472">Membrane</keyword>
<keyword evidence="5 11" id="KW-0418">Kinase</keyword>
<dbReference type="SUPFAM" id="SSF56112">
    <property type="entry name" value="Protein kinase-like (PK-like)"/>
    <property type="match status" value="1"/>
</dbReference>
<organism evidence="11 12">
    <name type="scientific">Fimbriiglobus ruber</name>
    <dbReference type="NCBI Taxonomy" id="1908690"/>
    <lineage>
        <taxon>Bacteria</taxon>
        <taxon>Pseudomonadati</taxon>
        <taxon>Planctomycetota</taxon>
        <taxon>Planctomycetia</taxon>
        <taxon>Gemmatales</taxon>
        <taxon>Gemmataceae</taxon>
        <taxon>Fimbriiglobus</taxon>
    </lineage>
</organism>
<dbReference type="Gene3D" id="1.10.510.10">
    <property type="entry name" value="Transferase(Phosphotransferase) domain 1"/>
    <property type="match status" value="1"/>
</dbReference>
<dbReference type="InterPro" id="IPR000719">
    <property type="entry name" value="Prot_kinase_dom"/>
</dbReference>
<evidence type="ECO:0000256" key="6">
    <source>
        <dbReference type="ARBA" id="ARBA00022840"/>
    </source>
</evidence>
<dbReference type="PANTHER" id="PTHR43289:SF6">
    <property type="entry name" value="SERINE_THREONINE-PROTEIN KINASE NEKL-3"/>
    <property type="match status" value="1"/>
</dbReference>
<feature type="repeat" description="TPR" evidence="7">
    <location>
        <begin position="718"/>
        <end position="751"/>
    </location>
</feature>
<feature type="domain" description="Protein kinase" evidence="10">
    <location>
        <begin position="79"/>
        <end position="341"/>
    </location>
</feature>
<evidence type="ECO:0000256" key="7">
    <source>
        <dbReference type="PROSITE-ProRule" id="PRU00339"/>
    </source>
</evidence>
<dbReference type="Proteomes" id="UP000214646">
    <property type="component" value="Unassembled WGS sequence"/>
</dbReference>
<dbReference type="GO" id="GO:0004674">
    <property type="term" value="F:protein serine/threonine kinase activity"/>
    <property type="evidence" value="ECO:0007669"/>
    <property type="project" value="UniProtKB-KW"/>
</dbReference>
<keyword evidence="3" id="KW-0808">Transferase</keyword>
<dbReference type="Pfam" id="PF13432">
    <property type="entry name" value="TPR_16"/>
    <property type="match status" value="2"/>
</dbReference>
<feature type="repeat" description="TPR" evidence="7">
    <location>
        <begin position="684"/>
        <end position="717"/>
    </location>
</feature>
<evidence type="ECO:0000259" key="10">
    <source>
        <dbReference type="PROSITE" id="PS50011"/>
    </source>
</evidence>
<evidence type="ECO:0000256" key="4">
    <source>
        <dbReference type="ARBA" id="ARBA00022741"/>
    </source>
</evidence>
<evidence type="ECO:0000313" key="11">
    <source>
        <dbReference type="EMBL" id="OWK40283.1"/>
    </source>
</evidence>
<keyword evidence="6 8" id="KW-0067">ATP-binding</keyword>
<evidence type="ECO:0000256" key="5">
    <source>
        <dbReference type="ARBA" id="ARBA00022777"/>
    </source>
</evidence>
<sequence>MVSDPRVERAVEAMLDSGCSVREACRDYPELLPQVRERWQRVNAVRVQVGALFPEAGHPAPDTTSPEPSVTSLPRIPGYDIHGVLGRGGMGVVYKALHLVLKRPVALKMLLVGPYARPDERERFQREAVAVAGLRHANIVQVHDVGEYEGRPYFTMEFVDGGSLAQKLAGDPLPAREAASLLATLAGAVHEAHSGGIVHRDLKPANVLLTAVGTPKIGDFGLARRLDEGAGLTQSGTAIGTPSYMAPEQALGKAHAVGPAADVYALGAILYELLTGRPPFRAETAAETVQQVLAQDPVPPSRFNGKLHRDLETICLKCLHKESQHRYPSAAALADDLRRFLNGEAIAARPESRLERVARRVRRRPAFSAALVGGTLLTVALTCGWLWLLAERAATAQTIKAEQAATARAVEDDLQEMVRCEAAASWPEATAALERARVRLGDRGPASLHQHIDQGERDLALVVRLDAVRMRYADSVGGVLAFASLNKEYEEIFHAAGLGGMSDPAELVAARVRDSNIRVALLAALDNWSAREWEPHRQNWVAEVARRADPNPAVWRVRARDPITWRTKTALRDVVAAAPVNDPSVALLLALAQHWKAAGEDPIPFLTQIQKAHPADFWVNFTLGEELRSKGNPAEAVRYLQAALAVRPAAIVHNSLGMVMVKASRREEAVDEYRKALKLDPTATPAHNNLGLTLAFMGRHDEAIDQLRLALSLSPNEPALNYHLGECLVNTGKQVEAVERFRRAIELDPKYVSPQQGLKTTLIRLGRMEEARDVWRKTIEVNPQQHDDRDGYAEFCLFLSREDDYRLACRSLLDRFGANKDPQTAERTGRACLLLPASADEIQRAADLVDRALAADRKLSPVWAYPYYLFAKGLADYRLDRLESAIIILEGPASGVLAPAPQLVLAMAQYRRGRTAAARKTFGAAVSSFNWRASNADNREAWVFHILRREAERMILPNLPAFLEGKYQPQDNDERFALLGACQFANRFRAAARLYADAFAADPRLAEDFQHEHRYNAARYAALAGCGRGVDGATLSEEERTRWRDRAREWLRADLAAYVGKVNGGAAAERAAVNNTLTRWRNEPDLAGLRDQNSLAPFAADERQKCLELWKEVDAFILNTSPSVS</sequence>
<keyword evidence="12" id="KW-1185">Reference proteome</keyword>
<dbReference type="OrthoDB" id="225358at2"/>
<dbReference type="CDD" id="cd14014">
    <property type="entry name" value="STKc_PknB_like"/>
    <property type="match status" value="1"/>
</dbReference>
<dbReference type="InterPro" id="IPR019734">
    <property type="entry name" value="TPR_rpt"/>
</dbReference>
<dbReference type="PROSITE" id="PS50005">
    <property type="entry name" value="TPR"/>
    <property type="match status" value="3"/>
</dbReference>
<dbReference type="EC" id="2.7.11.1" evidence="1"/>
<dbReference type="RefSeq" id="WP_088256231.1">
    <property type="nucleotide sequence ID" value="NZ_NIDE01000008.1"/>
</dbReference>
<dbReference type="AlphaFoldDB" id="A0A225DH25"/>
<evidence type="ECO:0000313" key="12">
    <source>
        <dbReference type="Proteomes" id="UP000214646"/>
    </source>
</evidence>
<keyword evidence="9" id="KW-0812">Transmembrane</keyword>
<proteinExistence type="predicted"/>
<keyword evidence="7" id="KW-0802">TPR repeat</keyword>
<comment type="caution">
    <text evidence="11">The sequence shown here is derived from an EMBL/GenBank/DDBJ whole genome shotgun (WGS) entry which is preliminary data.</text>
</comment>
<name>A0A225DH25_9BACT</name>
<dbReference type="InterPro" id="IPR011990">
    <property type="entry name" value="TPR-like_helical_dom_sf"/>
</dbReference>
<evidence type="ECO:0000256" key="3">
    <source>
        <dbReference type="ARBA" id="ARBA00022679"/>
    </source>
</evidence>
<dbReference type="PROSITE" id="PS50011">
    <property type="entry name" value="PROTEIN_KINASE_DOM"/>
    <property type="match status" value="1"/>
</dbReference>
<dbReference type="InterPro" id="IPR017441">
    <property type="entry name" value="Protein_kinase_ATP_BS"/>
</dbReference>
<dbReference type="EMBL" id="NIDE01000008">
    <property type="protein sequence ID" value="OWK40283.1"/>
    <property type="molecule type" value="Genomic_DNA"/>
</dbReference>
<evidence type="ECO:0000256" key="2">
    <source>
        <dbReference type="ARBA" id="ARBA00022527"/>
    </source>
</evidence>
<dbReference type="InterPro" id="IPR011009">
    <property type="entry name" value="Kinase-like_dom_sf"/>
</dbReference>
<dbReference type="InterPro" id="IPR008271">
    <property type="entry name" value="Ser/Thr_kinase_AS"/>
</dbReference>
<dbReference type="FunFam" id="1.10.510.10:FF:000021">
    <property type="entry name" value="Serine/threonine protein kinase"/>
    <property type="match status" value="1"/>
</dbReference>
<keyword evidence="4 8" id="KW-0547">Nucleotide-binding</keyword>
<dbReference type="PANTHER" id="PTHR43289">
    <property type="entry name" value="MITOGEN-ACTIVATED PROTEIN KINASE KINASE KINASE 20-RELATED"/>
    <property type="match status" value="1"/>
</dbReference>
<keyword evidence="2 11" id="KW-0723">Serine/threonine-protein kinase</keyword>
<feature type="binding site" evidence="8">
    <location>
        <position position="108"/>
    </location>
    <ligand>
        <name>ATP</name>
        <dbReference type="ChEBI" id="CHEBI:30616"/>
    </ligand>
</feature>
<dbReference type="Pfam" id="PF00069">
    <property type="entry name" value="Pkinase"/>
    <property type="match status" value="1"/>
</dbReference>
<evidence type="ECO:0000256" key="1">
    <source>
        <dbReference type="ARBA" id="ARBA00012513"/>
    </source>
</evidence>
<evidence type="ECO:0000256" key="9">
    <source>
        <dbReference type="SAM" id="Phobius"/>
    </source>
</evidence>
<keyword evidence="9" id="KW-1133">Transmembrane helix</keyword>
<dbReference type="PROSITE" id="PS00107">
    <property type="entry name" value="PROTEIN_KINASE_ATP"/>
    <property type="match status" value="1"/>
</dbReference>
<feature type="repeat" description="TPR" evidence="7">
    <location>
        <begin position="650"/>
        <end position="683"/>
    </location>
</feature>
<dbReference type="SUPFAM" id="SSF48452">
    <property type="entry name" value="TPR-like"/>
    <property type="match status" value="2"/>
</dbReference>
<reference evidence="12" key="1">
    <citation type="submission" date="2017-06" db="EMBL/GenBank/DDBJ databases">
        <title>Genome analysis of Fimbriiglobus ruber SP5, the first member of the order Planctomycetales with confirmed chitinolytic capability.</title>
        <authorList>
            <person name="Ravin N.V."/>
            <person name="Rakitin A.L."/>
            <person name="Ivanova A.A."/>
            <person name="Beletsky A.V."/>
            <person name="Kulichevskaya I.S."/>
            <person name="Mardanov A.V."/>
            <person name="Dedysh S.N."/>
        </authorList>
    </citation>
    <scope>NUCLEOTIDE SEQUENCE [LARGE SCALE GENOMIC DNA]</scope>
    <source>
        <strain evidence="12">SP5</strain>
    </source>
</reference>
<accession>A0A225DH25</accession>
<dbReference type="SMART" id="SM00220">
    <property type="entry name" value="S_TKc"/>
    <property type="match status" value="1"/>
</dbReference>
<dbReference type="Gene3D" id="1.25.40.10">
    <property type="entry name" value="Tetratricopeptide repeat domain"/>
    <property type="match status" value="2"/>
</dbReference>